<dbReference type="GO" id="GO:0051301">
    <property type="term" value="P:cell division"/>
    <property type="evidence" value="ECO:0007669"/>
    <property type="project" value="UniProtKB-KW"/>
</dbReference>
<keyword evidence="18" id="KW-1185">Reference proteome</keyword>
<evidence type="ECO:0000256" key="5">
    <source>
        <dbReference type="ARBA" id="ARBA00022475"/>
    </source>
</evidence>
<evidence type="ECO:0000256" key="1">
    <source>
        <dbReference type="ARBA" id="ARBA00004429"/>
    </source>
</evidence>
<dbReference type="PIRSF" id="PIRSF003097">
    <property type="entry name" value="FtsX"/>
    <property type="match status" value="1"/>
</dbReference>
<gene>
    <name evidence="17" type="primary">ftsX</name>
    <name evidence="17" type="ORF">OUO13_10730</name>
</gene>
<feature type="region of interest" description="Disordered" evidence="13">
    <location>
        <begin position="1"/>
        <end position="34"/>
    </location>
</feature>
<feature type="transmembrane region" description="Helical" evidence="14">
    <location>
        <begin position="71"/>
        <end position="91"/>
    </location>
</feature>
<feature type="transmembrane region" description="Helical" evidence="14">
    <location>
        <begin position="220"/>
        <end position="243"/>
    </location>
</feature>
<dbReference type="PANTHER" id="PTHR47755:SF1">
    <property type="entry name" value="CELL DIVISION PROTEIN FTSX"/>
    <property type="match status" value="1"/>
</dbReference>
<evidence type="ECO:0000256" key="12">
    <source>
        <dbReference type="PIRNR" id="PIRNR003097"/>
    </source>
</evidence>
<evidence type="ECO:0000313" key="17">
    <source>
        <dbReference type="EMBL" id="MCY0965664.1"/>
    </source>
</evidence>
<feature type="domain" description="ABC3 transporter permease C-terminal" evidence="15">
    <location>
        <begin position="222"/>
        <end position="338"/>
    </location>
</feature>
<proteinExistence type="inferred from homology"/>
<evidence type="ECO:0000256" key="4">
    <source>
        <dbReference type="ARBA" id="ARBA00021907"/>
    </source>
</evidence>
<comment type="subcellular location">
    <subcellularLocation>
        <location evidence="1">Cell inner membrane</location>
        <topology evidence="1">Multi-pass membrane protein</topology>
    </subcellularLocation>
</comment>
<evidence type="ECO:0000256" key="13">
    <source>
        <dbReference type="SAM" id="MobiDB-lite"/>
    </source>
</evidence>
<keyword evidence="10 12" id="KW-0472">Membrane</keyword>
<comment type="subunit">
    <text evidence="3">Forms a membrane-associated complex with FtsE.</text>
</comment>
<keyword evidence="9 14" id="KW-1133">Transmembrane helix</keyword>
<dbReference type="InterPro" id="IPR047590">
    <property type="entry name" value="FtsX_proteobact-type"/>
</dbReference>
<feature type="transmembrane region" description="Helical" evidence="14">
    <location>
        <begin position="272"/>
        <end position="293"/>
    </location>
</feature>
<dbReference type="InterPro" id="IPR003838">
    <property type="entry name" value="ABC3_permease_C"/>
</dbReference>
<evidence type="ECO:0000256" key="6">
    <source>
        <dbReference type="ARBA" id="ARBA00022519"/>
    </source>
</evidence>
<dbReference type="InterPro" id="IPR040690">
    <property type="entry name" value="FtsX_ECD"/>
</dbReference>
<evidence type="ECO:0000313" key="18">
    <source>
        <dbReference type="Proteomes" id="UP001150830"/>
    </source>
</evidence>
<keyword evidence="7 12" id="KW-0132">Cell division</keyword>
<sequence>MSSNRRNDPRAQVGASLAERPAETRSRPESGPGALQQHIGFKDKLVAGFLHHQMVAVETLLQLLAHPASSLMTWLVIAIAVTLPGALWMSVSNVEQLSGSIRESGRITLYLNDTASNEQGRQLAATLERLETIDEVIFISHEQALENFRRTSGMADALDLLPGNPLPVTLVVQPASSLDATSIRSLSERLREYPDVAAAQLDMAWLERLRAWLVLVQRMVWVLGGLLALAILLVVGNTIRLAIAARVDEIRVSKLVGATNAWVRRPFLYTGLWYGLVGGLMAWLMLIVLWLLLKQPAADLASRYGSGFELAALEPAAAMVLLIGSMLLGWAGAWWSVSHHLDEIEP</sequence>
<evidence type="ECO:0000259" key="15">
    <source>
        <dbReference type="Pfam" id="PF02687"/>
    </source>
</evidence>
<comment type="similarity">
    <text evidence="2 12">Belongs to the ABC-4 integral membrane protein family. FtsX subfamily.</text>
</comment>
<keyword evidence="11 12" id="KW-0131">Cell cycle</keyword>
<evidence type="ECO:0000256" key="7">
    <source>
        <dbReference type="ARBA" id="ARBA00022618"/>
    </source>
</evidence>
<dbReference type="InterPro" id="IPR004513">
    <property type="entry name" value="FtsX"/>
</dbReference>
<evidence type="ECO:0000256" key="3">
    <source>
        <dbReference type="ARBA" id="ARBA00011160"/>
    </source>
</evidence>
<keyword evidence="6 12" id="KW-0997">Cell inner membrane</keyword>
<dbReference type="EMBL" id="JAPNOA010000028">
    <property type="protein sequence ID" value="MCY0965664.1"/>
    <property type="molecule type" value="Genomic_DNA"/>
</dbReference>
<dbReference type="PANTHER" id="PTHR47755">
    <property type="entry name" value="CELL DIVISION PROTEIN FTSX"/>
    <property type="match status" value="1"/>
</dbReference>
<evidence type="ECO:0000259" key="16">
    <source>
        <dbReference type="Pfam" id="PF18075"/>
    </source>
</evidence>
<dbReference type="Pfam" id="PF18075">
    <property type="entry name" value="FtsX_ECD"/>
    <property type="match status" value="1"/>
</dbReference>
<reference evidence="17" key="1">
    <citation type="submission" date="2022-11" db="EMBL/GenBank/DDBJ databases">
        <title>Parathalassolutuus dongxingensis gen. nov., sp. nov., a novel member of family Oceanospirillaceae isolated from a coastal shrimp pond in Guangxi, China.</title>
        <authorList>
            <person name="Chen H."/>
        </authorList>
    </citation>
    <scope>NUCLEOTIDE SEQUENCE</scope>
    <source>
        <strain evidence="17">G-43</strain>
    </source>
</reference>
<evidence type="ECO:0000256" key="9">
    <source>
        <dbReference type="ARBA" id="ARBA00022989"/>
    </source>
</evidence>
<dbReference type="GO" id="GO:0032153">
    <property type="term" value="C:cell division site"/>
    <property type="evidence" value="ECO:0007669"/>
    <property type="project" value="TreeGrafter"/>
</dbReference>
<dbReference type="AlphaFoldDB" id="A0A9X3IT90"/>
<dbReference type="Proteomes" id="UP001150830">
    <property type="component" value="Unassembled WGS sequence"/>
</dbReference>
<accession>A0A9X3IT90</accession>
<feature type="transmembrane region" description="Helical" evidence="14">
    <location>
        <begin position="313"/>
        <end position="337"/>
    </location>
</feature>
<evidence type="ECO:0000256" key="2">
    <source>
        <dbReference type="ARBA" id="ARBA00007379"/>
    </source>
</evidence>
<protein>
    <recommendedName>
        <fullName evidence="4 12">Cell division protein FtsX</fullName>
    </recommendedName>
</protein>
<organism evidence="17 18">
    <name type="scientific">Parathalassolituus penaei</name>
    <dbReference type="NCBI Taxonomy" id="2997323"/>
    <lineage>
        <taxon>Bacteria</taxon>
        <taxon>Pseudomonadati</taxon>
        <taxon>Pseudomonadota</taxon>
        <taxon>Gammaproteobacteria</taxon>
        <taxon>Oceanospirillales</taxon>
        <taxon>Oceanospirillaceae</taxon>
        <taxon>Parathalassolituus</taxon>
    </lineage>
</organism>
<dbReference type="GO" id="GO:0005886">
    <property type="term" value="C:plasma membrane"/>
    <property type="evidence" value="ECO:0007669"/>
    <property type="project" value="UniProtKB-SubCell"/>
</dbReference>
<dbReference type="Pfam" id="PF02687">
    <property type="entry name" value="FtsX"/>
    <property type="match status" value="1"/>
</dbReference>
<comment type="caution">
    <text evidence="17">The sequence shown here is derived from an EMBL/GenBank/DDBJ whole genome shotgun (WGS) entry which is preliminary data.</text>
</comment>
<evidence type="ECO:0000256" key="14">
    <source>
        <dbReference type="SAM" id="Phobius"/>
    </source>
</evidence>
<evidence type="ECO:0000256" key="11">
    <source>
        <dbReference type="ARBA" id="ARBA00023306"/>
    </source>
</evidence>
<keyword evidence="8 14" id="KW-0812">Transmembrane</keyword>
<feature type="domain" description="FtsX extracellular" evidence="16">
    <location>
        <begin position="107"/>
        <end position="197"/>
    </location>
</feature>
<dbReference type="RefSeq" id="WP_283173877.1">
    <property type="nucleotide sequence ID" value="NZ_JAPNOA010000028.1"/>
</dbReference>
<dbReference type="NCBIfam" id="TIGR00439">
    <property type="entry name" value="FtsX_Gneg"/>
    <property type="match status" value="1"/>
</dbReference>
<dbReference type="Gene3D" id="3.30.70.3040">
    <property type="match status" value="1"/>
</dbReference>
<comment type="function">
    <text evidence="12">Part of the ABC transporter FtsEX involved in cellular division.</text>
</comment>
<name>A0A9X3IT90_9GAMM</name>
<evidence type="ECO:0000256" key="8">
    <source>
        <dbReference type="ARBA" id="ARBA00022692"/>
    </source>
</evidence>
<keyword evidence="5 12" id="KW-1003">Cell membrane</keyword>
<evidence type="ECO:0000256" key="10">
    <source>
        <dbReference type="ARBA" id="ARBA00023136"/>
    </source>
</evidence>